<keyword evidence="6 9" id="KW-0808">Transferase</keyword>
<protein>
    <recommendedName>
        <fullName evidence="5 9">L-2,4-diaminobutyric acid acetyltransferase</fullName>
        <shortName evidence="9">DABA acetyltransferase</shortName>
        <ecNumber evidence="4 9">2.3.1.178</ecNumber>
    </recommendedName>
</protein>
<dbReference type="EMBL" id="FOZN01000001">
    <property type="protein sequence ID" value="SFS01533.1"/>
    <property type="molecule type" value="Genomic_DNA"/>
</dbReference>
<feature type="domain" description="N-acetyltransferase" evidence="10">
    <location>
        <begin position="5"/>
        <end position="152"/>
    </location>
</feature>
<keyword evidence="7 9" id="KW-0012">Acyltransferase</keyword>
<dbReference type="InterPro" id="IPR016181">
    <property type="entry name" value="Acyl_CoA_acyltransferase"/>
</dbReference>
<evidence type="ECO:0000256" key="4">
    <source>
        <dbReference type="ARBA" id="ARBA00012355"/>
    </source>
</evidence>
<evidence type="ECO:0000256" key="5">
    <source>
        <dbReference type="ARBA" id="ARBA00017935"/>
    </source>
</evidence>
<accession>A0AA94HKR0</accession>
<evidence type="ECO:0000256" key="6">
    <source>
        <dbReference type="ARBA" id="ARBA00022679"/>
    </source>
</evidence>
<dbReference type="GO" id="GO:0033816">
    <property type="term" value="F:diaminobutyrate acetyltransferase activity"/>
    <property type="evidence" value="ECO:0007669"/>
    <property type="project" value="UniProtKB-EC"/>
</dbReference>
<dbReference type="EC" id="2.3.1.178" evidence="4 9"/>
<dbReference type="RefSeq" id="WP_092915613.1">
    <property type="nucleotide sequence ID" value="NZ_FOZN01000001.1"/>
</dbReference>
<dbReference type="GO" id="GO:0019491">
    <property type="term" value="P:ectoine biosynthetic process"/>
    <property type="evidence" value="ECO:0007669"/>
    <property type="project" value="InterPro"/>
</dbReference>
<comment type="similarity">
    <text evidence="3 9">Belongs to the acetyltransferase family. EctA subfamily.</text>
</comment>
<evidence type="ECO:0000256" key="7">
    <source>
        <dbReference type="ARBA" id="ARBA00023315"/>
    </source>
</evidence>
<keyword evidence="12" id="KW-1185">Reference proteome</keyword>
<dbReference type="SUPFAM" id="SSF55729">
    <property type="entry name" value="Acyl-CoA N-acyltransferases (Nat)"/>
    <property type="match status" value="1"/>
</dbReference>
<comment type="caution">
    <text evidence="11">The sequence shown here is derived from an EMBL/GenBank/DDBJ whole genome shotgun (WGS) entry which is preliminary data.</text>
</comment>
<evidence type="ECO:0000256" key="9">
    <source>
        <dbReference type="RuleBase" id="RU365045"/>
    </source>
</evidence>
<dbReference type="Proteomes" id="UP000198506">
    <property type="component" value="Unassembled WGS sequence"/>
</dbReference>
<evidence type="ECO:0000256" key="2">
    <source>
        <dbReference type="ARBA" id="ARBA00004978"/>
    </source>
</evidence>
<sequence>MIGTIAFRAPRPDEGAQLWELARDSERLDLNTPYAYMLWARDFRETTVVADVDDELVGFVTGFLRPEDPTTLMIWQVAVDESQRGRGIAGRMLDELASRTGAAAVETTITRANEASVRLFASFAERRGAEHTVTDLFAPEHFPGTEGEWEAELLHRIAPLRPEPREETEALDALEEAIR</sequence>
<dbReference type="InterPro" id="IPR012772">
    <property type="entry name" value="Ectoine_EctA"/>
</dbReference>
<evidence type="ECO:0000256" key="8">
    <source>
        <dbReference type="ARBA" id="ARBA00048924"/>
    </source>
</evidence>
<dbReference type="AlphaFoldDB" id="A0AA94HKR0"/>
<dbReference type="PROSITE" id="PS51186">
    <property type="entry name" value="GNAT"/>
    <property type="match status" value="1"/>
</dbReference>
<dbReference type="Pfam" id="PF00583">
    <property type="entry name" value="Acetyltransf_1"/>
    <property type="match status" value="1"/>
</dbReference>
<evidence type="ECO:0000256" key="1">
    <source>
        <dbReference type="ARBA" id="ARBA00003741"/>
    </source>
</evidence>
<evidence type="ECO:0000313" key="12">
    <source>
        <dbReference type="Proteomes" id="UP000198506"/>
    </source>
</evidence>
<gene>
    <name evidence="9" type="primary">ectA</name>
    <name evidence="11" type="ORF">SAMN04487783_0559</name>
</gene>
<reference evidence="11 12" key="1">
    <citation type="submission" date="2016-10" db="EMBL/GenBank/DDBJ databases">
        <authorList>
            <person name="Varghese N."/>
            <person name="Submissions S."/>
        </authorList>
    </citation>
    <scope>NUCLEOTIDE SEQUENCE [LARGE SCALE GENOMIC DNA]</scope>
    <source>
        <strain evidence="11 12">IAM 15147</strain>
    </source>
</reference>
<comment type="pathway">
    <text evidence="2 9">Amine and polyamine biosynthesis; ectoine biosynthesis; L-ectoine from L-aspartate 4-semialdehyde: step 2/3.</text>
</comment>
<dbReference type="CDD" id="cd04301">
    <property type="entry name" value="NAT_SF"/>
    <property type="match status" value="1"/>
</dbReference>
<dbReference type="InterPro" id="IPR000182">
    <property type="entry name" value="GNAT_dom"/>
</dbReference>
<dbReference type="Gene3D" id="3.40.630.30">
    <property type="match status" value="1"/>
</dbReference>
<proteinExistence type="inferred from homology"/>
<evidence type="ECO:0000313" key="11">
    <source>
        <dbReference type="EMBL" id="SFS01533.1"/>
    </source>
</evidence>
<comment type="catalytic activity">
    <reaction evidence="8 9">
        <text>L-2,4-diaminobutanoate + acetyl-CoA = (2S)-4-acetamido-2-aminobutanoate + CoA + H(+)</text>
        <dbReference type="Rhea" id="RHEA:16901"/>
        <dbReference type="ChEBI" id="CHEBI:15378"/>
        <dbReference type="ChEBI" id="CHEBI:57287"/>
        <dbReference type="ChEBI" id="CHEBI:57288"/>
        <dbReference type="ChEBI" id="CHEBI:58761"/>
        <dbReference type="ChEBI" id="CHEBI:58929"/>
        <dbReference type="EC" id="2.3.1.178"/>
    </reaction>
</comment>
<comment type="function">
    <text evidence="1 9">Catalyzes the acetylation of L-2,4-diaminobutyrate (DABA) to gamma-N-acetyl-alpha,gamma-diaminobutyric acid (ADABA) with acetyl coenzyme A.</text>
</comment>
<organism evidence="11 12">
    <name type="scientific">Agrococcus baldri</name>
    <dbReference type="NCBI Taxonomy" id="153730"/>
    <lineage>
        <taxon>Bacteria</taxon>
        <taxon>Bacillati</taxon>
        <taxon>Actinomycetota</taxon>
        <taxon>Actinomycetes</taxon>
        <taxon>Micrococcales</taxon>
        <taxon>Microbacteriaceae</taxon>
        <taxon>Agrococcus</taxon>
    </lineage>
</organism>
<name>A0AA94HKR0_9MICO</name>
<dbReference type="NCBIfam" id="TIGR02406">
    <property type="entry name" value="ectoine_EctA"/>
    <property type="match status" value="1"/>
</dbReference>
<evidence type="ECO:0000256" key="3">
    <source>
        <dbReference type="ARBA" id="ARBA00010712"/>
    </source>
</evidence>
<evidence type="ECO:0000259" key="10">
    <source>
        <dbReference type="PROSITE" id="PS51186"/>
    </source>
</evidence>